<dbReference type="EC" id="7.6.2.9" evidence="4"/>
<evidence type="ECO:0000256" key="2">
    <source>
        <dbReference type="ARBA" id="ARBA00022741"/>
    </source>
</evidence>
<dbReference type="SUPFAM" id="SSF52540">
    <property type="entry name" value="P-loop containing nucleoside triphosphate hydrolases"/>
    <property type="match status" value="1"/>
</dbReference>
<dbReference type="Pfam" id="PF00005">
    <property type="entry name" value="ABC_tran"/>
    <property type="match status" value="1"/>
</dbReference>
<dbReference type="InterPro" id="IPR050093">
    <property type="entry name" value="ABC_SmlMolc_Importer"/>
</dbReference>
<dbReference type="PROSITE" id="PS50893">
    <property type="entry name" value="ABC_TRANSPORTER_2"/>
    <property type="match status" value="1"/>
</dbReference>
<dbReference type="PANTHER" id="PTHR42781:SF4">
    <property type="entry name" value="SPERMIDINE_PUTRESCINE IMPORT ATP-BINDING PROTEIN POTA"/>
    <property type="match status" value="1"/>
</dbReference>
<dbReference type="InterPro" id="IPR003439">
    <property type="entry name" value="ABC_transporter-like_ATP-bd"/>
</dbReference>
<dbReference type="RefSeq" id="WP_110122893.1">
    <property type="nucleotide sequence ID" value="NZ_CP122565.1"/>
</dbReference>
<evidence type="ECO:0000256" key="3">
    <source>
        <dbReference type="ARBA" id="ARBA00022840"/>
    </source>
</evidence>
<evidence type="ECO:0000256" key="1">
    <source>
        <dbReference type="ARBA" id="ARBA00022448"/>
    </source>
</evidence>
<dbReference type="GO" id="GO:0015418">
    <property type="term" value="F:ABC-type quaternary ammonium compound transporting activity"/>
    <property type="evidence" value="ECO:0007669"/>
    <property type="project" value="UniProtKB-EC"/>
</dbReference>
<dbReference type="GO" id="GO:0043190">
    <property type="term" value="C:ATP-binding cassette (ABC) transporter complex"/>
    <property type="evidence" value="ECO:0007669"/>
    <property type="project" value="InterPro"/>
</dbReference>
<dbReference type="FunFam" id="3.40.50.300:FF:000425">
    <property type="entry name" value="Probable ABC transporter, ATP-binding subunit"/>
    <property type="match status" value="1"/>
</dbReference>
<dbReference type="GO" id="GO:0016887">
    <property type="term" value="F:ATP hydrolysis activity"/>
    <property type="evidence" value="ECO:0007669"/>
    <property type="project" value="InterPro"/>
</dbReference>
<dbReference type="InterPro" id="IPR008995">
    <property type="entry name" value="Mo/tungstate-bd_C_term_dom"/>
</dbReference>
<dbReference type="InterPro" id="IPR017871">
    <property type="entry name" value="ABC_transporter-like_CS"/>
</dbReference>
<dbReference type="PROSITE" id="PS00211">
    <property type="entry name" value="ABC_TRANSPORTER_1"/>
    <property type="match status" value="1"/>
</dbReference>
<evidence type="ECO:0000313" key="7">
    <source>
        <dbReference type="Proteomes" id="UP001224674"/>
    </source>
</evidence>
<accession>A0AAJ6AIX5</accession>
<dbReference type="EMBL" id="CP122566">
    <property type="protein sequence ID" value="WGH94326.1"/>
    <property type="molecule type" value="Genomic_DNA"/>
</dbReference>
<dbReference type="Proteomes" id="UP001224674">
    <property type="component" value="Chromosome"/>
</dbReference>
<evidence type="ECO:0000313" key="6">
    <source>
        <dbReference type="EMBL" id="WGH94326.1"/>
    </source>
</evidence>
<organism evidence="6 7">
    <name type="scientific">Auritidibacter ignavus</name>
    <dbReference type="NCBI Taxonomy" id="678932"/>
    <lineage>
        <taxon>Bacteria</taxon>
        <taxon>Bacillati</taxon>
        <taxon>Actinomycetota</taxon>
        <taxon>Actinomycetes</taxon>
        <taxon>Micrococcales</taxon>
        <taxon>Micrococcaceae</taxon>
        <taxon>Auritidibacter</taxon>
    </lineage>
</organism>
<evidence type="ECO:0000259" key="5">
    <source>
        <dbReference type="PROSITE" id="PS50893"/>
    </source>
</evidence>
<name>A0AAJ6AIX5_9MICC</name>
<keyword evidence="7" id="KW-1185">Reference proteome</keyword>
<sequence>MPQHHRVELRNIVKSYDGVTVLDNLNIHIDEGELVALLGPSGSGKSTCLRVLAGLEPADSGEVLIAGKNVASKPTRERNMGIVFQAYSLFPHLTAIDNVAYGLKIRGQAKSSRTARAKTLLELVGLENHMDKFPKQLSGGQQQRVALARALAIEPDVLLLDEPLSALDAKVRVQLRDEIRRIQQSRGIATLMVTHDQEEAITMADRVGVMYDGKIEQIGSPDELYIHPQSPFISQFVGVSNRVVGLVSGDAIRVLDTNLKIVNREAAKSIGDVATALLRPEQLVMSQEANGRYTVMDRQLRGMFTSVIIEGPFGQGNLRVDMPSRDSDQFNIGDTVALRITREDTVVDTATQEERDLLERLREVWFQK</sequence>
<dbReference type="SUPFAM" id="SSF50331">
    <property type="entry name" value="MOP-like"/>
    <property type="match status" value="1"/>
</dbReference>
<dbReference type="AlphaFoldDB" id="A0AAJ6AIX5"/>
<dbReference type="Gene3D" id="3.40.50.300">
    <property type="entry name" value="P-loop containing nucleotide triphosphate hydrolases"/>
    <property type="match status" value="1"/>
</dbReference>
<keyword evidence="3 6" id="KW-0067">ATP-binding</keyword>
<keyword evidence="1" id="KW-0813">Transport</keyword>
<dbReference type="SMART" id="SM00382">
    <property type="entry name" value="AAA"/>
    <property type="match status" value="1"/>
</dbReference>
<proteinExistence type="predicted"/>
<reference evidence="6 7" key="1">
    <citation type="submission" date="2023-03" db="EMBL/GenBank/DDBJ databases">
        <title>Complete genome sequences of several Auritidibacter ignavus strains isolated from ear infections.</title>
        <authorList>
            <person name="Baehr T."/>
            <person name="Baumhoegger A.M."/>
        </authorList>
    </citation>
    <scope>NUCLEOTIDE SEQUENCE [LARGE SCALE GENOMIC DNA]</scope>
    <source>
        <strain evidence="6 7">BABAE-6</strain>
    </source>
</reference>
<protein>
    <recommendedName>
        <fullName evidence="4">ABC-type quaternary amine transporter</fullName>
        <ecNumber evidence="4">7.6.2.9</ecNumber>
    </recommendedName>
</protein>
<keyword evidence="2" id="KW-0547">Nucleotide-binding</keyword>
<dbReference type="InterPro" id="IPR003593">
    <property type="entry name" value="AAA+_ATPase"/>
</dbReference>
<dbReference type="InterPro" id="IPR027417">
    <property type="entry name" value="P-loop_NTPase"/>
</dbReference>
<dbReference type="InterPro" id="IPR013611">
    <property type="entry name" value="Transp-assoc_OB_typ2"/>
</dbReference>
<dbReference type="Pfam" id="PF08402">
    <property type="entry name" value="TOBE_2"/>
    <property type="match status" value="1"/>
</dbReference>
<gene>
    <name evidence="6" type="ORF">QDX21_05940</name>
</gene>
<evidence type="ECO:0000256" key="4">
    <source>
        <dbReference type="ARBA" id="ARBA00066388"/>
    </source>
</evidence>
<dbReference type="PANTHER" id="PTHR42781">
    <property type="entry name" value="SPERMIDINE/PUTRESCINE IMPORT ATP-BINDING PROTEIN POTA"/>
    <property type="match status" value="1"/>
</dbReference>
<feature type="domain" description="ABC transporter" evidence="5">
    <location>
        <begin position="7"/>
        <end position="237"/>
    </location>
</feature>
<dbReference type="GO" id="GO:0005524">
    <property type="term" value="F:ATP binding"/>
    <property type="evidence" value="ECO:0007669"/>
    <property type="project" value="UniProtKB-KW"/>
</dbReference>